<evidence type="ECO:0000256" key="8">
    <source>
        <dbReference type="SAM" id="Coils"/>
    </source>
</evidence>
<proteinExistence type="predicted"/>
<reference evidence="12 13" key="1">
    <citation type="submission" date="2016-11" db="EMBL/GenBank/DDBJ databases">
        <authorList>
            <person name="Jaros S."/>
            <person name="Januszkiewicz K."/>
            <person name="Wedrychowicz H."/>
        </authorList>
    </citation>
    <scope>NUCLEOTIDE SEQUENCE [LARGE SCALE GENOMIC DNA]</scope>
    <source>
        <strain evidence="12 13">DSM 6191</strain>
    </source>
</reference>
<dbReference type="RefSeq" id="WP_073019900.1">
    <property type="nucleotide sequence ID" value="NZ_FQXU01000007.1"/>
</dbReference>
<name>A0A1M5Z216_9CLOT</name>
<dbReference type="SMART" id="SM00387">
    <property type="entry name" value="HATPase_c"/>
    <property type="match status" value="1"/>
</dbReference>
<dbReference type="CDD" id="cd00082">
    <property type="entry name" value="HisKA"/>
    <property type="match status" value="1"/>
</dbReference>
<dbReference type="EC" id="2.7.13.3" evidence="3"/>
<keyword evidence="9" id="KW-0472">Membrane</keyword>
<evidence type="ECO:0000313" key="13">
    <source>
        <dbReference type="Proteomes" id="UP000184241"/>
    </source>
</evidence>
<dbReference type="InterPro" id="IPR003660">
    <property type="entry name" value="HAMP_dom"/>
</dbReference>
<evidence type="ECO:0000256" key="7">
    <source>
        <dbReference type="ARBA" id="ARBA00023012"/>
    </source>
</evidence>
<dbReference type="GO" id="GO:0004721">
    <property type="term" value="F:phosphoprotein phosphatase activity"/>
    <property type="evidence" value="ECO:0007669"/>
    <property type="project" value="TreeGrafter"/>
</dbReference>
<comment type="catalytic activity">
    <reaction evidence="1">
        <text>ATP + protein L-histidine = ADP + protein N-phospho-L-histidine.</text>
        <dbReference type="EC" id="2.7.13.3"/>
    </reaction>
</comment>
<evidence type="ECO:0000256" key="2">
    <source>
        <dbReference type="ARBA" id="ARBA00004370"/>
    </source>
</evidence>
<dbReference type="InterPro" id="IPR050351">
    <property type="entry name" value="BphY/WalK/GraS-like"/>
</dbReference>
<dbReference type="PANTHER" id="PTHR45453:SF3">
    <property type="entry name" value="HISTIDINE KINASE"/>
    <property type="match status" value="1"/>
</dbReference>
<evidence type="ECO:0000256" key="9">
    <source>
        <dbReference type="SAM" id="Phobius"/>
    </source>
</evidence>
<feature type="transmembrane region" description="Helical" evidence="9">
    <location>
        <begin position="9"/>
        <end position="27"/>
    </location>
</feature>
<dbReference type="SUPFAM" id="SSF47384">
    <property type="entry name" value="Homodimeric domain of signal transducing histidine kinase"/>
    <property type="match status" value="1"/>
</dbReference>
<dbReference type="SMART" id="SM00388">
    <property type="entry name" value="HisKA"/>
    <property type="match status" value="1"/>
</dbReference>
<feature type="domain" description="HAMP" evidence="11">
    <location>
        <begin position="195"/>
        <end position="247"/>
    </location>
</feature>
<keyword evidence="6 12" id="KW-0418">Kinase</keyword>
<dbReference type="GO" id="GO:0016036">
    <property type="term" value="P:cellular response to phosphate starvation"/>
    <property type="evidence" value="ECO:0007669"/>
    <property type="project" value="TreeGrafter"/>
</dbReference>
<keyword evidence="9" id="KW-1133">Transmembrane helix</keyword>
<dbReference type="Gene3D" id="3.30.565.10">
    <property type="entry name" value="Histidine kinase-like ATPase, C-terminal domain"/>
    <property type="match status" value="1"/>
</dbReference>
<evidence type="ECO:0000256" key="5">
    <source>
        <dbReference type="ARBA" id="ARBA00022679"/>
    </source>
</evidence>
<dbReference type="EMBL" id="FQXU01000007">
    <property type="protein sequence ID" value="SHI18332.1"/>
    <property type="molecule type" value="Genomic_DNA"/>
</dbReference>
<dbReference type="InterPro" id="IPR003594">
    <property type="entry name" value="HATPase_dom"/>
</dbReference>
<keyword evidence="7" id="KW-0902">Two-component regulatory system</keyword>
<dbReference type="PROSITE" id="PS50109">
    <property type="entry name" value="HIS_KIN"/>
    <property type="match status" value="1"/>
</dbReference>
<dbReference type="GO" id="GO:0005886">
    <property type="term" value="C:plasma membrane"/>
    <property type="evidence" value="ECO:0007669"/>
    <property type="project" value="TreeGrafter"/>
</dbReference>
<evidence type="ECO:0000256" key="4">
    <source>
        <dbReference type="ARBA" id="ARBA00022553"/>
    </source>
</evidence>
<dbReference type="GO" id="GO:0000155">
    <property type="term" value="F:phosphorelay sensor kinase activity"/>
    <property type="evidence" value="ECO:0007669"/>
    <property type="project" value="InterPro"/>
</dbReference>
<dbReference type="FunFam" id="1.10.287.130:FF:000001">
    <property type="entry name" value="Two-component sensor histidine kinase"/>
    <property type="match status" value="1"/>
</dbReference>
<dbReference type="CDD" id="cd06225">
    <property type="entry name" value="HAMP"/>
    <property type="match status" value="1"/>
</dbReference>
<sequence>MRSKIGKKIFFITFIALIILVSLILIFQKHFFEKFYINEKNNSLIKSVEEFRNSNSAVEYNQGVELYKRALLPAMNKFETNNNAKVGVVTPKDSLIYIATNEYTESSFKQIYNNLYLPNSQYISSGKIFVTISDNSNFDPTITVVICKLNDGSILMAVSSVEPIREATSVLNRFLPYFIVGTLMVALFYSMILSKYIGDPLIKLNKIAKKMSNMDFSERYTPLEDDEINNLGTTLNFLSENLESALTELKSKNDILQEEVEHERKVEEMRKGFIADVSHELKTPIGIIEGYAEGIRDGIVQGEAKNDYLNIIIDEAHKMNKLVMDMLELSKLQSGNVKPNIETFNIIRMIQGSLRKYNVLIREKSLEVVFNPEFEYLYVEGDTFQIEQVLSNFMTNAIKYTPSSEKIVISIEKLESKVLISIENLGVQISKDELDNIWNKFYKIDKSRVRDKNSSGLGLSITKGILDLHNSSYGIQNTSNGVLSYFTLNLSADEKLE</sequence>
<dbReference type="SUPFAM" id="SSF55874">
    <property type="entry name" value="ATPase domain of HSP90 chaperone/DNA topoisomerase II/histidine kinase"/>
    <property type="match status" value="1"/>
</dbReference>
<dbReference type="InterPro" id="IPR005467">
    <property type="entry name" value="His_kinase_dom"/>
</dbReference>
<dbReference type="Gene3D" id="1.10.287.130">
    <property type="match status" value="1"/>
</dbReference>
<organism evidence="12 13">
    <name type="scientific">Clostridium intestinale DSM 6191</name>
    <dbReference type="NCBI Taxonomy" id="1121320"/>
    <lineage>
        <taxon>Bacteria</taxon>
        <taxon>Bacillati</taxon>
        <taxon>Bacillota</taxon>
        <taxon>Clostridia</taxon>
        <taxon>Eubacteriales</taxon>
        <taxon>Clostridiaceae</taxon>
        <taxon>Clostridium</taxon>
    </lineage>
</organism>
<dbReference type="InterPro" id="IPR036890">
    <property type="entry name" value="HATPase_C_sf"/>
</dbReference>
<feature type="coiled-coil region" evidence="8">
    <location>
        <begin position="239"/>
        <end position="266"/>
    </location>
</feature>
<evidence type="ECO:0000256" key="6">
    <source>
        <dbReference type="ARBA" id="ARBA00022777"/>
    </source>
</evidence>
<dbReference type="Proteomes" id="UP000184241">
    <property type="component" value="Unassembled WGS sequence"/>
</dbReference>
<protein>
    <recommendedName>
        <fullName evidence="3">histidine kinase</fullName>
        <ecNumber evidence="3">2.7.13.3</ecNumber>
    </recommendedName>
</protein>
<dbReference type="Pfam" id="PF00512">
    <property type="entry name" value="HisKA"/>
    <property type="match status" value="1"/>
</dbReference>
<keyword evidence="4" id="KW-0597">Phosphoprotein</keyword>
<dbReference type="InterPro" id="IPR003661">
    <property type="entry name" value="HisK_dim/P_dom"/>
</dbReference>
<evidence type="ECO:0000256" key="1">
    <source>
        <dbReference type="ARBA" id="ARBA00000085"/>
    </source>
</evidence>
<keyword evidence="8" id="KW-0175">Coiled coil</keyword>
<keyword evidence="5" id="KW-0808">Transferase</keyword>
<evidence type="ECO:0000259" key="11">
    <source>
        <dbReference type="PROSITE" id="PS50885"/>
    </source>
</evidence>
<evidence type="ECO:0000256" key="3">
    <source>
        <dbReference type="ARBA" id="ARBA00012438"/>
    </source>
</evidence>
<feature type="domain" description="Histidine kinase" evidence="10">
    <location>
        <begin position="276"/>
        <end position="494"/>
    </location>
</feature>
<dbReference type="SUPFAM" id="SSF158472">
    <property type="entry name" value="HAMP domain-like"/>
    <property type="match status" value="1"/>
</dbReference>
<comment type="subcellular location">
    <subcellularLocation>
        <location evidence="2">Membrane</location>
    </subcellularLocation>
</comment>
<dbReference type="AlphaFoldDB" id="A0A1M5Z216"/>
<dbReference type="CDD" id="cd00075">
    <property type="entry name" value="HATPase"/>
    <property type="match status" value="1"/>
</dbReference>
<dbReference type="Pfam" id="PF02518">
    <property type="entry name" value="HATPase_c"/>
    <property type="match status" value="1"/>
</dbReference>
<evidence type="ECO:0000259" key="10">
    <source>
        <dbReference type="PROSITE" id="PS50109"/>
    </source>
</evidence>
<evidence type="ECO:0000313" key="12">
    <source>
        <dbReference type="EMBL" id="SHI18332.1"/>
    </source>
</evidence>
<dbReference type="PANTHER" id="PTHR45453">
    <property type="entry name" value="PHOSPHATE REGULON SENSOR PROTEIN PHOR"/>
    <property type="match status" value="1"/>
</dbReference>
<keyword evidence="9" id="KW-0812">Transmembrane</keyword>
<accession>A0A1M5Z216</accession>
<feature type="transmembrane region" description="Helical" evidence="9">
    <location>
        <begin position="174"/>
        <end position="193"/>
    </location>
</feature>
<dbReference type="PROSITE" id="PS50885">
    <property type="entry name" value="HAMP"/>
    <property type="match status" value="1"/>
</dbReference>
<gene>
    <name evidence="12" type="ORF">SAMN02745941_02485</name>
</gene>
<dbReference type="Gene3D" id="6.10.340.10">
    <property type="match status" value="1"/>
</dbReference>
<dbReference type="InterPro" id="IPR036097">
    <property type="entry name" value="HisK_dim/P_sf"/>
</dbReference>